<reference evidence="1 2" key="1">
    <citation type="submission" date="2014-01" db="EMBL/GenBank/DDBJ databases">
        <title>Full genme sequencing of cellulolytic bacterium Gynuella sunshinyii YC6258T gen. nov., sp. nov.</title>
        <authorList>
            <person name="Khan H."/>
            <person name="Chung E.J."/>
            <person name="Chung Y.R."/>
        </authorList>
    </citation>
    <scope>NUCLEOTIDE SEQUENCE [LARGE SCALE GENOMIC DNA]</scope>
    <source>
        <strain evidence="1 2">YC6258</strain>
    </source>
</reference>
<protein>
    <submittedName>
        <fullName evidence="1">Uncharacterized protein</fullName>
    </submittedName>
</protein>
<dbReference type="AlphaFoldDB" id="A0A0C5V8B3"/>
<dbReference type="Proteomes" id="UP000032266">
    <property type="component" value="Chromosome"/>
</dbReference>
<dbReference type="HOGENOM" id="CLU_2897893_0_0_6"/>
<keyword evidence="2" id="KW-1185">Reference proteome</keyword>
<evidence type="ECO:0000313" key="2">
    <source>
        <dbReference type="Proteomes" id="UP000032266"/>
    </source>
</evidence>
<gene>
    <name evidence="1" type="ORF">YC6258_03594</name>
</gene>
<dbReference type="STRING" id="1445510.YC6258_03594"/>
<sequence length="62" mass="7183">MQAESIKTPDFSLWGIQLSRSISSEIRMNIVFMQTMMGMKTLFNIRSNMDKPVLRFIAAQIQ</sequence>
<name>A0A0C5V8B3_9GAMM</name>
<proteinExistence type="predicted"/>
<evidence type="ECO:0000313" key="1">
    <source>
        <dbReference type="EMBL" id="AJQ95630.1"/>
    </source>
</evidence>
<dbReference type="EMBL" id="CP007142">
    <property type="protein sequence ID" value="AJQ95630.1"/>
    <property type="molecule type" value="Genomic_DNA"/>
</dbReference>
<accession>A0A0C5V8B3</accession>
<organism evidence="1 2">
    <name type="scientific">Gynuella sunshinyii YC6258</name>
    <dbReference type="NCBI Taxonomy" id="1445510"/>
    <lineage>
        <taxon>Bacteria</taxon>
        <taxon>Pseudomonadati</taxon>
        <taxon>Pseudomonadota</taxon>
        <taxon>Gammaproteobacteria</taxon>
        <taxon>Oceanospirillales</taxon>
        <taxon>Saccharospirillaceae</taxon>
        <taxon>Gynuella</taxon>
    </lineage>
</organism>
<dbReference type="KEGG" id="gsn:YC6258_03594"/>